<evidence type="ECO:0000313" key="1">
    <source>
        <dbReference type="EMBL" id="KXZ56054.1"/>
    </source>
</evidence>
<name>A0A150H1W7_GONPE</name>
<dbReference type="STRING" id="33097.A0A150H1W7"/>
<proteinExistence type="predicted"/>
<keyword evidence="2" id="KW-1185">Reference proteome</keyword>
<dbReference type="AlphaFoldDB" id="A0A150H1W7"/>
<dbReference type="InterPro" id="IPR021848">
    <property type="entry name" value="HODM_asu-like"/>
</dbReference>
<dbReference type="Pfam" id="PF11927">
    <property type="entry name" value="HODM_asu-like"/>
    <property type="match status" value="1"/>
</dbReference>
<reference evidence="2" key="1">
    <citation type="journal article" date="2016" name="Nat. Commun.">
        <title>The Gonium pectorale genome demonstrates co-option of cell cycle regulation during the evolution of multicellularity.</title>
        <authorList>
            <person name="Hanschen E.R."/>
            <person name="Marriage T.N."/>
            <person name="Ferris P.J."/>
            <person name="Hamaji T."/>
            <person name="Toyoda A."/>
            <person name="Fujiyama A."/>
            <person name="Neme R."/>
            <person name="Noguchi H."/>
            <person name="Minakuchi Y."/>
            <person name="Suzuki M."/>
            <person name="Kawai-Toyooka H."/>
            <person name="Smith D.R."/>
            <person name="Sparks H."/>
            <person name="Anderson J."/>
            <person name="Bakaric R."/>
            <person name="Luria V."/>
            <person name="Karger A."/>
            <person name="Kirschner M.W."/>
            <person name="Durand P.M."/>
            <person name="Michod R.E."/>
            <person name="Nozaki H."/>
            <person name="Olson B.J."/>
        </authorList>
    </citation>
    <scope>NUCLEOTIDE SEQUENCE [LARGE SCALE GENOMIC DNA]</scope>
    <source>
        <strain evidence="2">NIES-2863</strain>
    </source>
</reference>
<dbReference type="EMBL" id="LSYV01000003">
    <property type="protein sequence ID" value="KXZ56054.1"/>
    <property type="molecule type" value="Genomic_DNA"/>
</dbReference>
<organism evidence="1 2">
    <name type="scientific">Gonium pectorale</name>
    <name type="common">Green alga</name>
    <dbReference type="NCBI Taxonomy" id="33097"/>
    <lineage>
        <taxon>Eukaryota</taxon>
        <taxon>Viridiplantae</taxon>
        <taxon>Chlorophyta</taxon>
        <taxon>core chlorophytes</taxon>
        <taxon>Chlorophyceae</taxon>
        <taxon>CS clade</taxon>
        <taxon>Chlamydomonadales</taxon>
        <taxon>Volvocaceae</taxon>
        <taxon>Gonium</taxon>
    </lineage>
</organism>
<gene>
    <name evidence="1" type="ORF">GPECTOR_2g936</name>
</gene>
<accession>A0A150H1W7</accession>
<protein>
    <recommendedName>
        <fullName evidence="3">DUF3445 domain-containing protein</fullName>
    </recommendedName>
</protein>
<evidence type="ECO:0000313" key="2">
    <source>
        <dbReference type="Proteomes" id="UP000075714"/>
    </source>
</evidence>
<sequence>MRCLRHDACLARCRSNRYELRPAIRLVTRACPFKGILNSQSAEDFPFRPFPDGKPYRLLLGLRHPDGPWLDPDEDDEVVADELRQRAKHIQERRDAVIQQLDEPLAAEAGRELLEQLLRELPERHPTRFRLQGARLINLLTGEVFDTADPRVDPLEVAGRVTQEDFCLLAPGDGDDGAYRLIGGVVAFPAHWSMAEKLGKTLPQIHAPVPRWRSDAAHLVHSFMSRLAPPQPRIRWNWTLLPTAELHLSRFYTPPPAPHTAPPDDTTGIEHLHLRLERQMFHRLPRSGAVVFTIRTYQQPLARAVRDRPLVAAALAGALRDLPHEHLQYKSDLHLRLPALLAFLDEAAAGPVAVAAVASVVEAPTAV</sequence>
<dbReference type="OrthoDB" id="497541at2759"/>
<comment type="caution">
    <text evidence="1">The sequence shown here is derived from an EMBL/GenBank/DDBJ whole genome shotgun (WGS) entry which is preliminary data.</text>
</comment>
<evidence type="ECO:0008006" key="3">
    <source>
        <dbReference type="Google" id="ProtNLM"/>
    </source>
</evidence>
<dbReference type="Proteomes" id="UP000075714">
    <property type="component" value="Unassembled WGS sequence"/>
</dbReference>